<comment type="caution">
    <text evidence="2">The sequence shown here is derived from an EMBL/GenBank/DDBJ whole genome shotgun (WGS) entry which is preliminary data.</text>
</comment>
<evidence type="ECO:0000313" key="3">
    <source>
        <dbReference type="Proteomes" id="UP000314294"/>
    </source>
</evidence>
<proteinExistence type="predicted"/>
<feature type="region of interest" description="Disordered" evidence="1">
    <location>
        <begin position="1"/>
        <end position="32"/>
    </location>
</feature>
<dbReference type="EMBL" id="SRLO01003151">
    <property type="protein sequence ID" value="TNN31793.1"/>
    <property type="molecule type" value="Genomic_DNA"/>
</dbReference>
<organism evidence="2 3">
    <name type="scientific">Liparis tanakae</name>
    <name type="common">Tanaka's snailfish</name>
    <dbReference type="NCBI Taxonomy" id="230148"/>
    <lineage>
        <taxon>Eukaryota</taxon>
        <taxon>Metazoa</taxon>
        <taxon>Chordata</taxon>
        <taxon>Craniata</taxon>
        <taxon>Vertebrata</taxon>
        <taxon>Euteleostomi</taxon>
        <taxon>Actinopterygii</taxon>
        <taxon>Neopterygii</taxon>
        <taxon>Teleostei</taxon>
        <taxon>Neoteleostei</taxon>
        <taxon>Acanthomorphata</taxon>
        <taxon>Eupercaria</taxon>
        <taxon>Perciformes</taxon>
        <taxon>Cottioidei</taxon>
        <taxon>Cottales</taxon>
        <taxon>Liparidae</taxon>
        <taxon>Liparis</taxon>
    </lineage>
</organism>
<evidence type="ECO:0000313" key="2">
    <source>
        <dbReference type="EMBL" id="TNN31793.1"/>
    </source>
</evidence>
<name>A0A4Z2ESN6_9TELE</name>
<dbReference type="AlphaFoldDB" id="A0A4Z2ESN6"/>
<accession>A0A4Z2ESN6</accession>
<sequence>MKFVFGGRARGAAGEGNTAEPAGGSSPCRLEADEGGVDLAHAGQRQHDLPPVLRVLLKGVPFEHLQSFNLPDTTMNKINILERKPTAFVDITSMM</sequence>
<protein>
    <submittedName>
        <fullName evidence="2">Uncharacterized protein</fullName>
    </submittedName>
</protein>
<keyword evidence="3" id="KW-1185">Reference proteome</keyword>
<gene>
    <name evidence="2" type="ORF">EYF80_058048</name>
</gene>
<feature type="compositionally biased region" description="Low complexity" evidence="1">
    <location>
        <begin position="1"/>
        <end position="16"/>
    </location>
</feature>
<reference evidence="2 3" key="1">
    <citation type="submission" date="2019-03" db="EMBL/GenBank/DDBJ databases">
        <title>First draft genome of Liparis tanakae, snailfish: a comprehensive survey of snailfish specific genes.</title>
        <authorList>
            <person name="Kim W."/>
            <person name="Song I."/>
            <person name="Jeong J.-H."/>
            <person name="Kim D."/>
            <person name="Kim S."/>
            <person name="Ryu S."/>
            <person name="Song J.Y."/>
            <person name="Lee S.K."/>
        </authorList>
    </citation>
    <scope>NUCLEOTIDE SEQUENCE [LARGE SCALE GENOMIC DNA]</scope>
    <source>
        <tissue evidence="2">Muscle</tissue>
    </source>
</reference>
<dbReference type="Proteomes" id="UP000314294">
    <property type="component" value="Unassembled WGS sequence"/>
</dbReference>
<evidence type="ECO:0000256" key="1">
    <source>
        <dbReference type="SAM" id="MobiDB-lite"/>
    </source>
</evidence>